<dbReference type="InterPro" id="IPR017441">
    <property type="entry name" value="Protein_kinase_ATP_BS"/>
</dbReference>
<feature type="domain" description="Protein kinase" evidence="7">
    <location>
        <begin position="63"/>
        <end position="330"/>
    </location>
</feature>
<dbReference type="GO" id="GO:0005524">
    <property type="term" value="F:ATP binding"/>
    <property type="evidence" value="ECO:0007669"/>
    <property type="project" value="UniProtKB-UniRule"/>
</dbReference>
<reference evidence="8 9" key="1">
    <citation type="journal article" date="2013" name="Genome Announc.">
        <title>Complete genome sequence of Myxococcus stipitatus strain DSM 14675, a fruiting myxobacterium.</title>
        <authorList>
            <person name="Huntley S."/>
            <person name="Kneip S."/>
            <person name="Treuner-Lange A."/>
            <person name="Sogaard-Andersen L."/>
        </authorList>
    </citation>
    <scope>NUCLEOTIDE SEQUENCE [LARGE SCALE GENOMIC DNA]</scope>
    <source>
        <strain evidence="9">DSM 14675 / JCM 12634 / Mx s8</strain>
    </source>
</reference>
<name>L7UMJ0_MYXSD</name>
<protein>
    <submittedName>
        <fullName evidence="8">Serine/threonine protein kinase</fullName>
    </submittedName>
</protein>
<keyword evidence="1" id="KW-0808">Transferase</keyword>
<dbReference type="CDD" id="cd14014">
    <property type="entry name" value="STKc_PknB_like"/>
    <property type="match status" value="1"/>
</dbReference>
<gene>
    <name evidence="8" type="ordered locus">MYSTI_06421</name>
</gene>
<evidence type="ECO:0000313" key="9">
    <source>
        <dbReference type="Proteomes" id="UP000011131"/>
    </source>
</evidence>
<evidence type="ECO:0000313" key="8">
    <source>
        <dbReference type="EMBL" id="AGC47694.1"/>
    </source>
</evidence>
<dbReference type="GO" id="GO:0004674">
    <property type="term" value="F:protein serine/threonine kinase activity"/>
    <property type="evidence" value="ECO:0007669"/>
    <property type="project" value="UniProtKB-KW"/>
</dbReference>
<dbReference type="eggNOG" id="COG0515">
    <property type="taxonomic scope" value="Bacteria"/>
</dbReference>
<keyword evidence="3 8" id="KW-0418">Kinase</keyword>
<evidence type="ECO:0000256" key="4">
    <source>
        <dbReference type="ARBA" id="ARBA00022840"/>
    </source>
</evidence>
<evidence type="ECO:0000256" key="2">
    <source>
        <dbReference type="ARBA" id="ARBA00022741"/>
    </source>
</evidence>
<dbReference type="PROSITE" id="PS00107">
    <property type="entry name" value="PROTEIN_KINASE_ATP"/>
    <property type="match status" value="1"/>
</dbReference>
<evidence type="ECO:0000256" key="5">
    <source>
        <dbReference type="PROSITE-ProRule" id="PRU10141"/>
    </source>
</evidence>
<dbReference type="InterPro" id="IPR011009">
    <property type="entry name" value="Kinase-like_dom_sf"/>
</dbReference>
<dbReference type="PANTHER" id="PTHR43289:SF6">
    <property type="entry name" value="SERINE_THREONINE-PROTEIN KINASE NEKL-3"/>
    <property type="match status" value="1"/>
</dbReference>
<keyword evidence="8" id="KW-0723">Serine/threonine-protein kinase</keyword>
<dbReference type="SUPFAM" id="SSF56112">
    <property type="entry name" value="Protein kinase-like (PK-like)"/>
    <property type="match status" value="1"/>
</dbReference>
<evidence type="ECO:0000256" key="6">
    <source>
        <dbReference type="SAM" id="MobiDB-lite"/>
    </source>
</evidence>
<dbReference type="SMART" id="SM00220">
    <property type="entry name" value="S_TKc"/>
    <property type="match status" value="1"/>
</dbReference>
<organism evidence="8 9">
    <name type="scientific">Myxococcus stipitatus (strain DSM 14675 / JCM 12634 / Mx s8)</name>
    <dbReference type="NCBI Taxonomy" id="1278073"/>
    <lineage>
        <taxon>Bacteria</taxon>
        <taxon>Pseudomonadati</taxon>
        <taxon>Myxococcota</taxon>
        <taxon>Myxococcia</taxon>
        <taxon>Myxococcales</taxon>
        <taxon>Cystobacterineae</taxon>
        <taxon>Myxococcaceae</taxon>
        <taxon>Myxococcus</taxon>
    </lineage>
</organism>
<sequence>METGTRVDIHRHAAECPACRALLVAAVRSEGVPSDAPLESSWLGGRMQVLGGSWKPPTEVDEFRLVRLLGRGGMGAVYLAHDTSLDRHVALKLSIALQPDTHTLESFAVEARAIARIKHPNVVTVFRAGEVQGRPYLVYEYVDGKSLAELRLPLPWRYVLDIAVGLARGLCAAHQRGVLHRDLKPGNAILDTDGTVKLLDFGLAAFVEAELRMPRAAPGVAGTPRYLAPELWSGAEATPQSDLYALGLLLYELCTGGLPRTPGPLSRMPGALEPLGRCGALVERVPGMDPEFAQAIERCLAEDPQQRFTRAEVLCGVLERLRAPGADPAFAAPRPEHGARPWGAQNML</sequence>
<evidence type="ECO:0000256" key="3">
    <source>
        <dbReference type="ARBA" id="ARBA00022777"/>
    </source>
</evidence>
<keyword evidence="4 5" id="KW-0067">ATP-binding</keyword>
<evidence type="ECO:0000256" key="1">
    <source>
        <dbReference type="ARBA" id="ARBA00022679"/>
    </source>
</evidence>
<feature type="binding site" evidence="5">
    <location>
        <position position="92"/>
    </location>
    <ligand>
        <name>ATP</name>
        <dbReference type="ChEBI" id="CHEBI:30616"/>
    </ligand>
</feature>
<dbReference type="Proteomes" id="UP000011131">
    <property type="component" value="Chromosome"/>
</dbReference>
<dbReference type="KEGG" id="msd:MYSTI_06421"/>
<dbReference type="PATRIC" id="fig|1278073.3.peg.6518"/>
<dbReference type="EMBL" id="CP004025">
    <property type="protein sequence ID" value="AGC47694.1"/>
    <property type="molecule type" value="Genomic_DNA"/>
</dbReference>
<dbReference type="PANTHER" id="PTHR43289">
    <property type="entry name" value="MITOGEN-ACTIVATED PROTEIN KINASE KINASE KINASE 20-RELATED"/>
    <property type="match status" value="1"/>
</dbReference>
<dbReference type="AlphaFoldDB" id="L7UMJ0"/>
<dbReference type="STRING" id="1278073.MYSTI_06421"/>
<evidence type="ECO:0000259" key="7">
    <source>
        <dbReference type="PROSITE" id="PS50011"/>
    </source>
</evidence>
<dbReference type="Pfam" id="PF00069">
    <property type="entry name" value="Pkinase"/>
    <property type="match status" value="1"/>
</dbReference>
<dbReference type="Gene3D" id="3.30.200.20">
    <property type="entry name" value="Phosphorylase Kinase, domain 1"/>
    <property type="match status" value="1"/>
</dbReference>
<proteinExistence type="predicted"/>
<keyword evidence="2 5" id="KW-0547">Nucleotide-binding</keyword>
<feature type="region of interest" description="Disordered" evidence="6">
    <location>
        <begin position="328"/>
        <end position="348"/>
    </location>
</feature>
<dbReference type="PROSITE" id="PS50011">
    <property type="entry name" value="PROTEIN_KINASE_DOM"/>
    <property type="match status" value="1"/>
</dbReference>
<keyword evidence="9" id="KW-1185">Reference proteome</keyword>
<accession>L7UMJ0</accession>
<dbReference type="HOGENOM" id="CLU_000288_63_44_7"/>
<dbReference type="Gene3D" id="1.10.510.10">
    <property type="entry name" value="Transferase(Phosphotransferase) domain 1"/>
    <property type="match status" value="1"/>
</dbReference>
<dbReference type="InterPro" id="IPR000719">
    <property type="entry name" value="Prot_kinase_dom"/>
</dbReference>